<dbReference type="RefSeq" id="WP_143983015.1">
    <property type="nucleotide sequence ID" value="NZ_CP041695.1"/>
</dbReference>
<proteinExistence type="predicted"/>
<sequence length="108" mass="11664">MSLRFLGKGGSTGNGCPTLLADDQRGYVVQAWRTDRVDTVELPHLLLGFLEPDTFIGAPMTDTGRGTFLVSGLPVTDDETLNQLDMADDEGVISVPKRERTFYGAAST</sequence>
<gene>
    <name evidence="1" type="ORF">FOH10_28660</name>
</gene>
<accession>A0A516NTB7</accession>
<organism evidence="1 2">
    <name type="scientific">Nocardia otitidiscaviarum</name>
    <dbReference type="NCBI Taxonomy" id="1823"/>
    <lineage>
        <taxon>Bacteria</taxon>
        <taxon>Bacillati</taxon>
        <taxon>Actinomycetota</taxon>
        <taxon>Actinomycetes</taxon>
        <taxon>Mycobacteriales</taxon>
        <taxon>Nocardiaceae</taxon>
        <taxon>Nocardia</taxon>
    </lineage>
</organism>
<protein>
    <submittedName>
        <fullName evidence="1">Uncharacterized protein</fullName>
    </submittedName>
</protein>
<evidence type="ECO:0000313" key="2">
    <source>
        <dbReference type="Proteomes" id="UP000317039"/>
    </source>
</evidence>
<dbReference type="EMBL" id="CP041695">
    <property type="protein sequence ID" value="QDP82111.1"/>
    <property type="molecule type" value="Genomic_DNA"/>
</dbReference>
<dbReference type="Proteomes" id="UP000317039">
    <property type="component" value="Chromosome"/>
</dbReference>
<dbReference type="AlphaFoldDB" id="A0A516NTB7"/>
<dbReference type="KEGG" id="nod:FOH10_28660"/>
<evidence type="ECO:0000313" key="1">
    <source>
        <dbReference type="EMBL" id="QDP82111.1"/>
    </source>
</evidence>
<name>A0A516NTB7_9NOCA</name>
<reference evidence="1 2" key="1">
    <citation type="submission" date="2019-07" db="EMBL/GenBank/DDBJ databases">
        <title>Complete Genome Sequence and Methylome Analysis of Nocardia otitidis-caviarum NEB252.</title>
        <authorList>
            <person name="Fomenkov A."/>
            <person name="Anton B.P."/>
            <person name="Vincze T."/>
            <person name="Roberts R.J."/>
        </authorList>
    </citation>
    <scope>NUCLEOTIDE SEQUENCE [LARGE SCALE GENOMIC DNA]</scope>
    <source>
        <strain evidence="1 2">NEB252</strain>
    </source>
</reference>
<dbReference type="GeneID" id="80336331"/>